<reference evidence="2 3" key="1">
    <citation type="submission" date="2023-02" db="EMBL/GenBank/DDBJ databases">
        <title>LHISI_Scaffold_Assembly.</title>
        <authorList>
            <person name="Stuart O.P."/>
            <person name="Cleave R."/>
            <person name="Magrath M.J.L."/>
            <person name="Mikheyev A.S."/>
        </authorList>
    </citation>
    <scope>NUCLEOTIDE SEQUENCE [LARGE SCALE GENOMIC DNA]</scope>
    <source>
        <strain evidence="2">Daus_M_001</strain>
        <tissue evidence="2">Leg muscle</tissue>
    </source>
</reference>
<evidence type="ECO:0000313" key="2">
    <source>
        <dbReference type="EMBL" id="KAJ8866350.1"/>
    </source>
</evidence>
<organism evidence="2 3">
    <name type="scientific">Dryococelus australis</name>
    <dbReference type="NCBI Taxonomy" id="614101"/>
    <lineage>
        <taxon>Eukaryota</taxon>
        <taxon>Metazoa</taxon>
        <taxon>Ecdysozoa</taxon>
        <taxon>Arthropoda</taxon>
        <taxon>Hexapoda</taxon>
        <taxon>Insecta</taxon>
        <taxon>Pterygota</taxon>
        <taxon>Neoptera</taxon>
        <taxon>Polyneoptera</taxon>
        <taxon>Phasmatodea</taxon>
        <taxon>Verophasmatodea</taxon>
        <taxon>Anareolatae</taxon>
        <taxon>Phasmatidae</taxon>
        <taxon>Eurycanthinae</taxon>
        <taxon>Dryococelus</taxon>
    </lineage>
</organism>
<dbReference type="EMBL" id="JARBHB010000016">
    <property type="protein sequence ID" value="KAJ8866350.1"/>
    <property type="molecule type" value="Genomic_DNA"/>
</dbReference>
<gene>
    <name evidence="2" type="ORF">PR048_032193</name>
</gene>
<sequence length="522" mass="58005">METRAGAAGEERNYQPDEEESTGRTLDWVVYQLGSPLVDDRPITNVAEYRSVSGVVWANRTMRSVRKQVSYRLPAALLRFSLSPLGADDCEVGGGVVVRQFAEDKCRERICRRRSLEVLHLNASAADVIAVNNAPLARARVNGVAPPPGKKFSEPARERRLVMQRFYLRPRPRRGNWRSLPTKVEPGSIPGPRISNAWEPCPTVQLDDGFSRGSPVYRTPLANRRYSMVSTHVCTQRDENTTRQFRTLRLVAMTHLKGVIVCHSSLPTALFCLGQGIYRLFTLAIHPSFLYSPTIKDKNNAYSWKGDTLKFVEMKRDPPARLPPSKPGSIPSRVTGFSRVEILPYHAIGRRVFSGSPVSPTLSSRRHSILTVFALIGSQDLAVKRPLNLFTLSIDTDYMSEEAPKEKVQRAEVRRLRRPHLVLSICADTLHSVTRPQLCLCVEAPYSACNHMSRRTDNVTYSNESGFLKMCVISTGRGGGAAAPSVPPPLLDTPLEMETVSLVFGMYSFVSVSAVLDGSRGV</sequence>
<feature type="region of interest" description="Disordered" evidence="1">
    <location>
        <begin position="1"/>
        <end position="21"/>
    </location>
</feature>
<accession>A0ABQ9G1J5</accession>
<evidence type="ECO:0000256" key="1">
    <source>
        <dbReference type="SAM" id="MobiDB-lite"/>
    </source>
</evidence>
<feature type="compositionally biased region" description="Basic and acidic residues" evidence="1">
    <location>
        <begin position="1"/>
        <end position="15"/>
    </location>
</feature>
<dbReference type="Proteomes" id="UP001159363">
    <property type="component" value="Chromosome 15"/>
</dbReference>
<evidence type="ECO:0000313" key="3">
    <source>
        <dbReference type="Proteomes" id="UP001159363"/>
    </source>
</evidence>
<protein>
    <submittedName>
        <fullName evidence="2">Uncharacterized protein</fullName>
    </submittedName>
</protein>
<comment type="caution">
    <text evidence="2">The sequence shown here is derived from an EMBL/GenBank/DDBJ whole genome shotgun (WGS) entry which is preliminary data.</text>
</comment>
<name>A0ABQ9G1J5_9NEOP</name>
<keyword evidence="3" id="KW-1185">Reference proteome</keyword>
<proteinExistence type="predicted"/>